<evidence type="ECO:0000313" key="1">
    <source>
        <dbReference type="EMBL" id="WAQ98233.1"/>
    </source>
</evidence>
<proteinExistence type="predicted"/>
<sequence length="200" mass="21768">MDCATMIVAKPRGERNVNINVATATMEIRATLAMGTARHVQRAISRLQSVMMNVLMEFMDYTATRRVVQNVKELVENHLVSVQIVSQGLLAIIATKNVSMGHLGLDVDGSVIALLGSHVTSSQACVITDVTRDGLEKVVTENVQVARMDACATTAAVTNVNEDVTKLMVHAMAVRTAGRDICAMRRILPLLRLRGWLEGQ</sequence>
<keyword evidence="2" id="KW-1185">Reference proteome</keyword>
<gene>
    <name evidence="1" type="ORF">MAR_022606</name>
</gene>
<dbReference type="EMBL" id="CP111014">
    <property type="protein sequence ID" value="WAQ98233.1"/>
    <property type="molecule type" value="Genomic_DNA"/>
</dbReference>
<protein>
    <submittedName>
        <fullName evidence="1">Uncharacterized protein</fullName>
    </submittedName>
</protein>
<accession>A0ABY7DQ63</accession>
<dbReference type="Proteomes" id="UP001164746">
    <property type="component" value="Chromosome 3"/>
</dbReference>
<organism evidence="1 2">
    <name type="scientific">Mya arenaria</name>
    <name type="common">Soft-shell clam</name>
    <dbReference type="NCBI Taxonomy" id="6604"/>
    <lineage>
        <taxon>Eukaryota</taxon>
        <taxon>Metazoa</taxon>
        <taxon>Spiralia</taxon>
        <taxon>Lophotrochozoa</taxon>
        <taxon>Mollusca</taxon>
        <taxon>Bivalvia</taxon>
        <taxon>Autobranchia</taxon>
        <taxon>Heteroconchia</taxon>
        <taxon>Euheterodonta</taxon>
        <taxon>Imparidentia</taxon>
        <taxon>Neoheterodontei</taxon>
        <taxon>Myida</taxon>
        <taxon>Myoidea</taxon>
        <taxon>Myidae</taxon>
        <taxon>Mya</taxon>
    </lineage>
</organism>
<evidence type="ECO:0000313" key="2">
    <source>
        <dbReference type="Proteomes" id="UP001164746"/>
    </source>
</evidence>
<reference evidence="1" key="1">
    <citation type="submission" date="2022-11" db="EMBL/GenBank/DDBJ databases">
        <title>Centuries of genome instability and evolution in soft-shell clam transmissible cancer (bioRxiv).</title>
        <authorList>
            <person name="Hart S.F.M."/>
            <person name="Yonemitsu M.A."/>
            <person name="Giersch R.M."/>
            <person name="Beal B.F."/>
            <person name="Arriagada G."/>
            <person name="Davis B.W."/>
            <person name="Ostrander E.A."/>
            <person name="Goff S.P."/>
            <person name="Metzger M.J."/>
        </authorList>
    </citation>
    <scope>NUCLEOTIDE SEQUENCE</scope>
    <source>
        <strain evidence="1">MELC-2E11</strain>
        <tissue evidence="1">Siphon/mantle</tissue>
    </source>
</reference>
<name>A0ABY7DQ63_MYAAR</name>